<dbReference type="InterPro" id="IPR014044">
    <property type="entry name" value="CAP_dom"/>
</dbReference>
<name>A0ABN1JWT1_9CLOT</name>
<reference evidence="3 4" key="1">
    <citation type="journal article" date="2019" name="Int. J. Syst. Evol. Microbiol.">
        <title>The Global Catalogue of Microorganisms (GCM) 10K type strain sequencing project: providing services to taxonomists for standard genome sequencing and annotation.</title>
        <authorList>
            <consortium name="The Broad Institute Genomics Platform"/>
            <consortium name="The Broad Institute Genome Sequencing Center for Infectious Disease"/>
            <person name="Wu L."/>
            <person name="Ma J."/>
        </authorList>
    </citation>
    <scope>NUCLEOTIDE SEQUENCE [LARGE SCALE GENOMIC DNA]</scope>
    <source>
        <strain evidence="3 4">JCM 1407</strain>
    </source>
</reference>
<keyword evidence="4" id="KW-1185">Reference proteome</keyword>
<evidence type="ECO:0000259" key="2">
    <source>
        <dbReference type="Pfam" id="PF00188"/>
    </source>
</evidence>
<dbReference type="RefSeq" id="WP_343764438.1">
    <property type="nucleotide sequence ID" value="NZ_BAAACG010000019.1"/>
</dbReference>
<dbReference type="CDD" id="cd05379">
    <property type="entry name" value="CAP_bacterial"/>
    <property type="match status" value="1"/>
</dbReference>
<proteinExistence type="predicted"/>
<dbReference type="SUPFAM" id="SSF55797">
    <property type="entry name" value="PR-1-like"/>
    <property type="match status" value="1"/>
</dbReference>
<feature type="compositionally biased region" description="Polar residues" evidence="1">
    <location>
        <begin position="127"/>
        <end position="148"/>
    </location>
</feature>
<gene>
    <name evidence="3" type="ORF">GCM10008906_38290</name>
</gene>
<protein>
    <recommendedName>
        <fullName evidence="2">SCP domain-containing protein</fullName>
    </recommendedName>
</protein>
<comment type="caution">
    <text evidence="3">The sequence shown here is derived from an EMBL/GenBank/DDBJ whole genome shotgun (WGS) entry which is preliminary data.</text>
</comment>
<dbReference type="EMBL" id="BAAACG010000019">
    <property type="protein sequence ID" value="GAA0748227.1"/>
    <property type="molecule type" value="Genomic_DNA"/>
</dbReference>
<feature type="compositionally biased region" description="Low complexity" evidence="1">
    <location>
        <begin position="82"/>
        <end position="126"/>
    </location>
</feature>
<dbReference type="NCBIfam" id="TIGR02909">
    <property type="entry name" value="spore_YkwD"/>
    <property type="match status" value="1"/>
</dbReference>
<dbReference type="Pfam" id="PF00188">
    <property type="entry name" value="CAP"/>
    <property type="match status" value="1"/>
</dbReference>
<evidence type="ECO:0000256" key="1">
    <source>
        <dbReference type="SAM" id="MobiDB-lite"/>
    </source>
</evidence>
<evidence type="ECO:0000313" key="4">
    <source>
        <dbReference type="Proteomes" id="UP001501510"/>
    </source>
</evidence>
<organism evidence="3 4">
    <name type="scientific">Clostridium oceanicum</name>
    <dbReference type="NCBI Taxonomy" id="1543"/>
    <lineage>
        <taxon>Bacteria</taxon>
        <taxon>Bacillati</taxon>
        <taxon>Bacillota</taxon>
        <taxon>Clostridia</taxon>
        <taxon>Eubacteriales</taxon>
        <taxon>Clostridiaceae</taxon>
        <taxon>Clostridium</taxon>
    </lineage>
</organism>
<evidence type="ECO:0000313" key="3">
    <source>
        <dbReference type="EMBL" id="GAA0748227.1"/>
    </source>
</evidence>
<dbReference type="InterPro" id="IPR014258">
    <property type="entry name" value="CAP_domain_YkwD-like"/>
</dbReference>
<dbReference type="Gene3D" id="3.40.33.10">
    <property type="entry name" value="CAP"/>
    <property type="match status" value="1"/>
</dbReference>
<dbReference type="Proteomes" id="UP001501510">
    <property type="component" value="Unassembled WGS sequence"/>
</dbReference>
<feature type="region of interest" description="Disordered" evidence="1">
    <location>
        <begin position="82"/>
        <end position="148"/>
    </location>
</feature>
<dbReference type="PANTHER" id="PTHR31157:SF1">
    <property type="entry name" value="SCP DOMAIN-CONTAINING PROTEIN"/>
    <property type="match status" value="1"/>
</dbReference>
<dbReference type="InterPro" id="IPR035940">
    <property type="entry name" value="CAP_sf"/>
</dbReference>
<feature type="domain" description="SCP" evidence="2">
    <location>
        <begin position="152"/>
        <end position="260"/>
    </location>
</feature>
<dbReference type="PANTHER" id="PTHR31157">
    <property type="entry name" value="SCP DOMAIN-CONTAINING PROTEIN"/>
    <property type="match status" value="1"/>
</dbReference>
<accession>A0ABN1JWT1</accession>
<sequence length="266" mass="29639">MKKSNLFTLFLAMIPITFGTSVKAYSCHSFRKSYNIYTITNNYNKIMHNKLIPTSISKDLTVSLKNFDYYIPEIATDSNNQNVQANSLNNSSNTTQNNSSNNSYNANTSPNTNSNTTSNRGSNTSNQVSNESTPKNSPANTSNSSSYEQKVVDLVNVERTKRSLKPLSMNSELSRLARMKSKDMSDKGYFSHTSPTYGSPFDMMKQFGVSYRSAGENIAQGYSSPESVVTGWMNSPGHRKNILSPNFTDIGVGLYNNYWTQIFIGK</sequence>